<accession>A0A1X0CZM0</accession>
<proteinExistence type="predicted"/>
<keyword evidence="2" id="KW-1185">Reference proteome</keyword>
<dbReference type="AlphaFoldDB" id="A0A1X0CZM0"/>
<comment type="caution">
    <text evidence="1">The sequence shown here is derived from an EMBL/GenBank/DDBJ whole genome shotgun (WGS) entry which is preliminary data.</text>
</comment>
<dbReference type="Proteomes" id="UP000192801">
    <property type="component" value="Unassembled WGS sequence"/>
</dbReference>
<gene>
    <name evidence="1" type="ORF">BST26_18600</name>
</gene>
<dbReference type="RefSeq" id="WP_083033090.1">
    <property type="nucleotide sequence ID" value="NZ_AP022618.1"/>
</dbReference>
<organism evidence="1 2">
    <name type="scientific">Mycolicibacterium insubricum</name>
    <dbReference type="NCBI Taxonomy" id="444597"/>
    <lineage>
        <taxon>Bacteria</taxon>
        <taxon>Bacillati</taxon>
        <taxon>Actinomycetota</taxon>
        <taxon>Actinomycetes</taxon>
        <taxon>Mycobacteriales</taxon>
        <taxon>Mycobacteriaceae</taxon>
        <taxon>Mycolicibacterium</taxon>
    </lineage>
</organism>
<name>A0A1X0CZM0_9MYCO</name>
<sequence length="189" mass="21165">MEGLGLVLLIFVGLFVIVWVLETVLDGVVSGLIALIAAPFKAYKKKEQENKLDTYVNGVYFETAVPPAQLYDALSAHLREGDFHPTNLVIVQHEEMGRHNVGFAWKPEVKFHVEGGDELQGSGEPVVEAEVSYDVSGPRTVGRMRLTRFSRDRDWTDEALMENALPWCFEPIHKLDPNAKLTRTPPPPL</sequence>
<reference evidence="1 2" key="1">
    <citation type="submission" date="2016-12" db="EMBL/GenBank/DDBJ databases">
        <title>The new phylogeny of genus Mycobacterium.</title>
        <authorList>
            <person name="Tortoli E."/>
            <person name="Trovato A."/>
            <person name="Cirillo D.M."/>
        </authorList>
    </citation>
    <scope>NUCLEOTIDE SEQUENCE [LARGE SCALE GENOMIC DNA]</scope>
    <source>
        <strain evidence="1 2">DSM 45130</strain>
    </source>
</reference>
<protein>
    <submittedName>
        <fullName evidence="1">Uncharacterized protein</fullName>
    </submittedName>
</protein>
<dbReference type="EMBL" id="MVHS01000062">
    <property type="protein sequence ID" value="ORA65372.1"/>
    <property type="molecule type" value="Genomic_DNA"/>
</dbReference>
<evidence type="ECO:0000313" key="1">
    <source>
        <dbReference type="EMBL" id="ORA65372.1"/>
    </source>
</evidence>
<evidence type="ECO:0000313" key="2">
    <source>
        <dbReference type="Proteomes" id="UP000192801"/>
    </source>
</evidence>
<dbReference type="OrthoDB" id="4761727at2"/>